<dbReference type="EC" id="3.6.-.-" evidence="6"/>
<dbReference type="PROSITE" id="PS51709">
    <property type="entry name" value="G_TRME"/>
    <property type="match status" value="1"/>
</dbReference>
<dbReference type="Pfam" id="PF01926">
    <property type="entry name" value="MMR_HSR1"/>
    <property type="match status" value="1"/>
</dbReference>
<dbReference type="Gene3D" id="3.30.1360.120">
    <property type="entry name" value="Probable tRNA modification gtpase trme, domain 1"/>
    <property type="match status" value="1"/>
</dbReference>
<evidence type="ECO:0000259" key="8">
    <source>
        <dbReference type="PROSITE" id="PS51709"/>
    </source>
</evidence>
<dbReference type="STRING" id="454.Lisr_2821"/>
<dbReference type="InterPro" id="IPR025867">
    <property type="entry name" value="MnmE_helical"/>
</dbReference>
<keyword evidence="6" id="KW-0479">Metal-binding</keyword>
<evidence type="ECO:0000256" key="4">
    <source>
        <dbReference type="ARBA" id="ARBA00022958"/>
    </source>
</evidence>
<keyword evidence="4 6" id="KW-0630">Potassium</keyword>
<comment type="function">
    <text evidence="6">Exhibits a very high intrinsic GTPase hydrolysis rate. Involved in the addition of a carboxymethylaminomethyl (cmnm) group at the wobble position (U34) of certain tRNAs, forming tRNA-cmnm(5)s(2)U34.</text>
</comment>
<dbReference type="InterPro" id="IPR004520">
    <property type="entry name" value="GTPase_MnmE"/>
</dbReference>
<keyword evidence="10" id="KW-1185">Reference proteome</keyword>
<feature type="binding site" evidence="6">
    <location>
        <position position="229"/>
    </location>
    <ligand>
        <name>Mg(2+)</name>
        <dbReference type="ChEBI" id="CHEBI:18420"/>
    </ligand>
</feature>
<reference evidence="9 10" key="1">
    <citation type="submission" date="2015-11" db="EMBL/GenBank/DDBJ databases">
        <title>Genomic analysis of 38 Legionella species identifies large and diverse effector repertoires.</title>
        <authorList>
            <person name="Burstein D."/>
            <person name="Amaro F."/>
            <person name="Zusman T."/>
            <person name="Lifshitz Z."/>
            <person name="Cohen O."/>
            <person name="Gilbert J.A."/>
            <person name="Pupko T."/>
            <person name="Shuman H.A."/>
            <person name="Segal G."/>
        </authorList>
    </citation>
    <scope>NUCLEOTIDE SEQUENCE [LARGE SCALE GENOMIC DNA]</scope>
    <source>
        <strain evidence="9 10">Bercovier 4</strain>
    </source>
</reference>
<dbReference type="GO" id="GO:0003924">
    <property type="term" value="F:GTPase activity"/>
    <property type="evidence" value="ECO:0007669"/>
    <property type="project" value="UniProtKB-UniRule"/>
</dbReference>
<evidence type="ECO:0000313" key="10">
    <source>
        <dbReference type="Proteomes" id="UP000054761"/>
    </source>
</evidence>
<proteinExistence type="inferred from homology"/>
<feature type="binding site" evidence="6">
    <location>
        <position position="250"/>
    </location>
    <ligand>
        <name>Mg(2+)</name>
        <dbReference type="ChEBI" id="CHEBI:18420"/>
    </ligand>
</feature>
<evidence type="ECO:0000256" key="3">
    <source>
        <dbReference type="ARBA" id="ARBA00022741"/>
    </source>
</evidence>
<dbReference type="PANTHER" id="PTHR42714:SF2">
    <property type="entry name" value="TRNA MODIFICATION GTPASE GTPBP3, MITOCHONDRIAL"/>
    <property type="match status" value="1"/>
</dbReference>
<dbReference type="Gene3D" id="1.20.120.430">
    <property type="entry name" value="tRNA modification GTPase MnmE domain 2"/>
    <property type="match status" value="1"/>
</dbReference>
<feature type="binding site" evidence="6">
    <location>
        <position position="244"/>
    </location>
    <ligand>
        <name>K(+)</name>
        <dbReference type="ChEBI" id="CHEBI:29103"/>
    </ligand>
</feature>
<dbReference type="Gene3D" id="3.40.50.300">
    <property type="entry name" value="P-loop containing nucleotide triphosphate hydrolases"/>
    <property type="match status" value="1"/>
</dbReference>
<keyword evidence="2 6" id="KW-0819">tRNA processing</keyword>
<evidence type="ECO:0000256" key="6">
    <source>
        <dbReference type="HAMAP-Rule" id="MF_00379"/>
    </source>
</evidence>
<protein>
    <recommendedName>
        <fullName evidence="6">tRNA modification GTPase MnmE</fullName>
        <ecNumber evidence="6">3.6.-.-</ecNumber>
    </recommendedName>
</protein>
<feature type="binding site" evidence="6">
    <location>
        <position position="119"/>
    </location>
    <ligand>
        <name>(6S)-5-formyl-5,6,7,8-tetrahydrofolate</name>
        <dbReference type="ChEBI" id="CHEBI:57457"/>
    </ligand>
</feature>
<dbReference type="Pfam" id="PF10396">
    <property type="entry name" value="TrmE_N"/>
    <property type="match status" value="1"/>
</dbReference>
<dbReference type="InterPro" id="IPR027266">
    <property type="entry name" value="TrmE/GcvT-like"/>
</dbReference>
<dbReference type="EMBL" id="LNYH01000151">
    <property type="protein sequence ID" value="KTD14045.1"/>
    <property type="molecule type" value="Genomic_DNA"/>
</dbReference>
<dbReference type="GO" id="GO:0005829">
    <property type="term" value="C:cytosol"/>
    <property type="evidence" value="ECO:0007669"/>
    <property type="project" value="TreeGrafter"/>
</dbReference>
<keyword evidence="6" id="KW-0460">Magnesium</keyword>
<keyword evidence="3 6" id="KW-0547">Nucleotide-binding</keyword>
<dbReference type="SUPFAM" id="SSF116878">
    <property type="entry name" value="TrmE connector domain"/>
    <property type="match status" value="1"/>
</dbReference>
<dbReference type="NCBIfam" id="NF003661">
    <property type="entry name" value="PRK05291.1-3"/>
    <property type="match status" value="1"/>
</dbReference>
<dbReference type="NCBIfam" id="TIGR00450">
    <property type="entry name" value="mnmE_trmE_thdF"/>
    <property type="match status" value="1"/>
</dbReference>
<keyword evidence="6" id="KW-0378">Hydrolase</keyword>
<dbReference type="CDD" id="cd04164">
    <property type="entry name" value="trmE"/>
    <property type="match status" value="1"/>
</dbReference>
<dbReference type="InterPro" id="IPR006073">
    <property type="entry name" value="GTP-bd"/>
</dbReference>
<feature type="binding site" evidence="6">
    <location>
        <position position="446"/>
    </location>
    <ligand>
        <name>(6S)-5-formyl-5,6,7,8-tetrahydrofolate</name>
        <dbReference type="ChEBI" id="CHEBI:57457"/>
    </ligand>
</feature>
<comment type="caution">
    <text evidence="9">The sequence shown here is derived from an EMBL/GenBank/DDBJ whole genome shotgun (WGS) entry which is preliminary data.</text>
</comment>
<comment type="subcellular location">
    <subcellularLocation>
        <location evidence="6">Cytoplasm</location>
    </subcellularLocation>
</comment>
<dbReference type="Proteomes" id="UP000054761">
    <property type="component" value="Unassembled WGS sequence"/>
</dbReference>
<dbReference type="AlphaFoldDB" id="A0A0W0V2C4"/>
<evidence type="ECO:0000313" key="9">
    <source>
        <dbReference type="EMBL" id="KTD14045.1"/>
    </source>
</evidence>
<dbReference type="GO" id="GO:0046872">
    <property type="term" value="F:metal ion binding"/>
    <property type="evidence" value="ECO:0007669"/>
    <property type="project" value="UniProtKB-KW"/>
</dbReference>
<dbReference type="GO" id="GO:0002098">
    <property type="term" value="P:tRNA wobble uridine modification"/>
    <property type="evidence" value="ECO:0007669"/>
    <property type="project" value="TreeGrafter"/>
</dbReference>
<feature type="binding site" evidence="6">
    <location>
        <position position="249"/>
    </location>
    <ligand>
        <name>K(+)</name>
        <dbReference type="ChEBI" id="CHEBI:29103"/>
    </ligand>
</feature>
<dbReference type="InterPro" id="IPR031168">
    <property type="entry name" value="G_TrmE"/>
</dbReference>
<feature type="binding site" evidence="6">
    <location>
        <position position="22"/>
    </location>
    <ligand>
        <name>(6S)-5-formyl-5,6,7,8-tetrahydrofolate</name>
        <dbReference type="ChEBI" id="CHEBI:57457"/>
    </ligand>
</feature>
<dbReference type="HAMAP" id="MF_00379">
    <property type="entry name" value="GTPase_MnmE"/>
    <property type="match status" value="1"/>
</dbReference>
<feature type="domain" description="TrmE-type G" evidence="8">
    <location>
        <begin position="215"/>
        <end position="370"/>
    </location>
</feature>
<feature type="binding site" evidence="6">
    <location>
        <begin position="269"/>
        <end position="272"/>
    </location>
    <ligand>
        <name>GTP</name>
        <dbReference type="ChEBI" id="CHEBI:37565"/>
    </ligand>
</feature>
<dbReference type="InterPro" id="IPR027417">
    <property type="entry name" value="P-loop_NTPase"/>
</dbReference>
<gene>
    <name evidence="6 9" type="primary">trmE</name>
    <name evidence="6" type="synonym">mnmE</name>
    <name evidence="9" type="ORF">Lisr_2821</name>
</gene>
<comment type="caution">
    <text evidence="6">Lacks conserved residue(s) required for the propagation of feature annotation.</text>
</comment>
<dbReference type="InterPro" id="IPR027368">
    <property type="entry name" value="MnmE_dom2"/>
</dbReference>
<dbReference type="SUPFAM" id="SSF52540">
    <property type="entry name" value="P-loop containing nucleoside triphosphate hydrolases"/>
    <property type="match status" value="1"/>
</dbReference>
<dbReference type="RefSeq" id="WP_058503082.1">
    <property type="nucleotide sequence ID" value="NZ_CAAAJA010000018.1"/>
</dbReference>
<feature type="binding site" evidence="6">
    <location>
        <begin position="225"/>
        <end position="230"/>
    </location>
    <ligand>
        <name>GTP</name>
        <dbReference type="ChEBI" id="CHEBI:37565"/>
    </ligand>
</feature>
<comment type="subunit">
    <text evidence="6">Homodimer. Heterotetramer of two MnmE and two MnmG subunits.</text>
</comment>
<comment type="similarity">
    <text evidence="1 6 7">Belongs to the TRAFAC class TrmE-Era-EngA-EngB-Septin-like GTPase superfamily. TrmE GTPase family.</text>
</comment>
<dbReference type="PATRIC" id="fig|454.4.peg.3097"/>
<dbReference type="PANTHER" id="PTHR42714">
    <property type="entry name" value="TRNA MODIFICATION GTPASE GTPBP3"/>
    <property type="match status" value="1"/>
</dbReference>
<organism evidence="9 10">
    <name type="scientific">Legionella israelensis</name>
    <dbReference type="NCBI Taxonomy" id="454"/>
    <lineage>
        <taxon>Bacteria</taxon>
        <taxon>Pseudomonadati</taxon>
        <taxon>Pseudomonadota</taxon>
        <taxon>Gammaproteobacteria</taxon>
        <taxon>Legionellales</taxon>
        <taxon>Legionellaceae</taxon>
        <taxon>Legionella</taxon>
    </lineage>
</organism>
<dbReference type="InterPro" id="IPR005225">
    <property type="entry name" value="Small_GTP-bd"/>
</dbReference>
<evidence type="ECO:0000256" key="2">
    <source>
        <dbReference type="ARBA" id="ARBA00022694"/>
    </source>
</evidence>
<feature type="binding site" evidence="6">
    <location>
        <position position="225"/>
    </location>
    <ligand>
        <name>K(+)</name>
        <dbReference type="ChEBI" id="CHEBI:29103"/>
    </ligand>
</feature>
<evidence type="ECO:0000256" key="5">
    <source>
        <dbReference type="ARBA" id="ARBA00023134"/>
    </source>
</evidence>
<dbReference type="OrthoDB" id="9805918at2"/>
<name>A0A0W0V2C4_9GAMM</name>
<dbReference type="GO" id="GO:0005525">
    <property type="term" value="F:GTP binding"/>
    <property type="evidence" value="ECO:0007669"/>
    <property type="project" value="UniProtKB-UniRule"/>
</dbReference>
<feature type="binding site" evidence="6">
    <location>
        <begin position="244"/>
        <end position="250"/>
    </location>
    <ligand>
        <name>GTP</name>
        <dbReference type="ChEBI" id="CHEBI:37565"/>
    </ligand>
</feature>
<evidence type="ECO:0000256" key="1">
    <source>
        <dbReference type="ARBA" id="ARBA00011043"/>
    </source>
</evidence>
<dbReference type="InterPro" id="IPR018948">
    <property type="entry name" value="GTP-bd_TrmE_N"/>
</dbReference>
<dbReference type="GO" id="GO:0030488">
    <property type="term" value="P:tRNA methylation"/>
    <property type="evidence" value="ECO:0007669"/>
    <property type="project" value="TreeGrafter"/>
</dbReference>
<feature type="binding site" evidence="6">
    <location>
        <position position="80"/>
    </location>
    <ligand>
        <name>(6S)-5-formyl-5,6,7,8-tetrahydrofolate</name>
        <dbReference type="ChEBI" id="CHEBI:57457"/>
    </ligand>
</feature>
<feature type="binding site" evidence="6">
    <location>
        <position position="246"/>
    </location>
    <ligand>
        <name>K(+)</name>
        <dbReference type="ChEBI" id="CHEBI:29103"/>
    </ligand>
</feature>
<sequence>MMETTIVAVATPPGRGGVSILRISGPQALAIAGQICQLNNIQPRTAYFTGFYQQNRQLIDQGIALYFKAPHSFTGEDVIELQAHGSPVIMDMLLKECVQLGAELAKPGEFSERAFLNDKMDLSQAEAIADLIHASSETAARMALRSLQGDFSKKIHALNEQLVHLRMYVEAAIDFPEEEIDFLNDGRISLMLETVLTELQSIRAQAHQGTLLREGLSVVIAGRPNAGKSTLINHLAGKEVAIVTDVAGTTRDVMREHILLDDIPIHIIDTAGIHDSADQVEKEGIRRAWQEVSRADCVLLVIDLAADEPYALLTKEVKAALPEHVPVITVFNKIDKMKLNAKVERNQIYLSAKSGEGLNALKQKIKDIAGYQPEEGQFLARRRHLQALDEAKQLLMNGQRQLSEHKAGELLAEDLRLAHQALGEITGEFTSDDLLGKIFSSFCIGK</sequence>
<keyword evidence="6" id="KW-0963">Cytoplasm</keyword>
<evidence type="ECO:0000256" key="7">
    <source>
        <dbReference type="RuleBase" id="RU003313"/>
    </source>
</evidence>
<dbReference type="CDD" id="cd14858">
    <property type="entry name" value="TrmE_N"/>
    <property type="match status" value="1"/>
</dbReference>
<keyword evidence="5 6" id="KW-0342">GTP-binding</keyword>
<dbReference type="Pfam" id="PF12631">
    <property type="entry name" value="MnmE_helical"/>
    <property type="match status" value="1"/>
</dbReference>
<comment type="cofactor">
    <cofactor evidence="6">
        <name>K(+)</name>
        <dbReference type="ChEBI" id="CHEBI:29103"/>
    </cofactor>
    <text evidence="6">Binds 1 potassium ion per subunit.</text>
</comment>
<dbReference type="NCBIfam" id="TIGR00231">
    <property type="entry name" value="small_GTP"/>
    <property type="match status" value="1"/>
</dbReference>
<accession>A0A0W0V2C4</accession>